<feature type="domain" description="Centrosomal protein C10orf90 N-terminal" evidence="6">
    <location>
        <begin position="85"/>
        <end position="426"/>
    </location>
</feature>
<dbReference type="PANTHER" id="PTHR21553:SF24">
    <property type="entry name" value="(E2-INDEPENDENT) E3 UBIQUITIN-CONJUGATING ENZYME FATS"/>
    <property type="match status" value="1"/>
</dbReference>
<evidence type="ECO:0000313" key="7">
    <source>
        <dbReference type="Ensembl" id="ENSMAMP00000025908.1"/>
    </source>
</evidence>
<feature type="region of interest" description="Disordered" evidence="4">
    <location>
        <begin position="479"/>
        <end position="506"/>
    </location>
</feature>
<proteinExistence type="predicted"/>
<evidence type="ECO:0000256" key="3">
    <source>
        <dbReference type="ARBA" id="ARBA00023212"/>
    </source>
</evidence>
<evidence type="ECO:0000256" key="4">
    <source>
        <dbReference type="SAM" id="MobiDB-lite"/>
    </source>
</evidence>
<dbReference type="OrthoDB" id="8899035at2759"/>
<evidence type="ECO:0000259" key="5">
    <source>
        <dbReference type="Pfam" id="PF15309"/>
    </source>
</evidence>
<dbReference type="Pfam" id="PF15309">
    <property type="entry name" value="ALMS_motif"/>
    <property type="match status" value="1"/>
</dbReference>
<dbReference type="AlphaFoldDB" id="A0A3Q3MEM0"/>
<evidence type="ECO:0000313" key="8">
    <source>
        <dbReference type="Proteomes" id="UP000261640"/>
    </source>
</evidence>
<dbReference type="RefSeq" id="XP_026165715.1">
    <property type="nucleotide sequence ID" value="XM_026309930.2"/>
</dbReference>
<feature type="region of interest" description="Disordered" evidence="4">
    <location>
        <begin position="382"/>
        <end position="414"/>
    </location>
</feature>
<dbReference type="Proteomes" id="UP000261640">
    <property type="component" value="Unplaced"/>
</dbReference>
<sequence>MSVAFCSRRFPSRSTPNINEALSRDVTASLHRNVMSWDVWRGHEKKDTVFLKAITQSGYSQTEHSGSCCGVSNLLRTASVPDVVGRNPKTAFPSITITAREVLPSLSTSNNTVFNSSTQHVMLITPPKLTETFWKTTLSIPTSTMRISNCQPDVCSWNPTTVTPNEFRQAYSPADGLELSNAGMRKVQPVQYRVSYTEGNRNQDALMNPSSQPSYRSCIHREVSVRSNSSVVFLDKSLSISLVELEGRKAGQPSLYRSTMSVYFGVSSRCRSSTDNKDYRRPRAVMLSSNKCNGQESGKGHCRGPLIKQQCEKVAQVAPALGGDNKADDSDTQRHSTTLGLLSFSGSSPSNTKTGMQKGNADEGAFQTLSNFRDRQHNLNMNPVASRTWSKQAVRDKNKEQQEHPQSTESQKVSALDKTYFNHFQIKDNSLDGTPKTLSLKEALELFRPDFISKSQGRLKRLEQRARRRRALQDSNPDLVQGFREDRGKQRKNCTTPDPLSDNLFKPRERSISGREMQLRSRRIYNKLPEVTKKKEEEEKKAVSQTNRLRAEVFKKRLLDQILQR</sequence>
<feature type="compositionally biased region" description="Polar residues" evidence="4">
    <location>
        <begin position="404"/>
        <end position="413"/>
    </location>
</feature>
<feature type="compositionally biased region" description="Polar residues" evidence="4">
    <location>
        <begin position="382"/>
        <end position="391"/>
    </location>
</feature>
<dbReference type="PANTHER" id="PTHR21553">
    <property type="entry name" value="ALMS1-RELATED"/>
    <property type="match status" value="1"/>
</dbReference>
<dbReference type="GO" id="GO:0008017">
    <property type="term" value="F:microtubule binding"/>
    <property type="evidence" value="ECO:0007669"/>
    <property type="project" value="TreeGrafter"/>
</dbReference>
<comment type="subcellular location">
    <subcellularLocation>
        <location evidence="1">Cytoplasm</location>
        <location evidence="1">Cytoskeleton</location>
        <location evidence="1">Microtubule organizing center</location>
        <location evidence="1">Centrosome</location>
    </subcellularLocation>
</comment>
<accession>A0A3Q3MEM0</accession>
<evidence type="ECO:0000256" key="1">
    <source>
        <dbReference type="ARBA" id="ARBA00004300"/>
    </source>
</evidence>
<dbReference type="GO" id="GO:0005814">
    <property type="term" value="C:centriole"/>
    <property type="evidence" value="ECO:0007669"/>
    <property type="project" value="TreeGrafter"/>
</dbReference>
<keyword evidence="3" id="KW-0206">Cytoskeleton</keyword>
<keyword evidence="2" id="KW-0963">Cytoplasm</keyword>
<protein>
    <submittedName>
        <fullName evidence="7">(E2-independent) E3 ubiquitin-conjugating enzyme FATS-like</fullName>
    </submittedName>
</protein>
<dbReference type="GO" id="GO:0005813">
    <property type="term" value="C:centrosome"/>
    <property type="evidence" value="ECO:0007669"/>
    <property type="project" value="UniProtKB-SubCell"/>
</dbReference>
<dbReference type="GO" id="GO:0046599">
    <property type="term" value="P:regulation of centriole replication"/>
    <property type="evidence" value="ECO:0007669"/>
    <property type="project" value="TreeGrafter"/>
</dbReference>
<dbReference type="RefSeq" id="XP_026165714.1">
    <property type="nucleotide sequence ID" value="XM_026309929.2"/>
</dbReference>
<feature type="compositionally biased region" description="Low complexity" evidence="4">
    <location>
        <begin position="340"/>
        <end position="350"/>
    </location>
</feature>
<evidence type="ECO:0000256" key="2">
    <source>
        <dbReference type="ARBA" id="ARBA00022490"/>
    </source>
</evidence>
<reference evidence="7" key="2">
    <citation type="submission" date="2025-09" db="UniProtKB">
        <authorList>
            <consortium name="Ensembl"/>
        </authorList>
    </citation>
    <scope>IDENTIFICATION</scope>
</reference>
<dbReference type="InParanoid" id="A0A3Q3MEM0"/>
<feature type="compositionally biased region" description="Basic and acidic residues" evidence="4">
    <location>
        <begin position="393"/>
        <end position="403"/>
    </location>
</feature>
<keyword evidence="8" id="KW-1185">Reference proteome</keyword>
<dbReference type="RefSeq" id="XP_026165711.1">
    <property type="nucleotide sequence ID" value="XM_026309926.2"/>
</dbReference>
<dbReference type="Pfam" id="PF17730">
    <property type="entry name" value="Centro_C10orf90"/>
    <property type="match status" value="1"/>
</dbReference>
<feature type="region of interest" description="Disordered" evidence="4">
    <location>
        <begin position="340"/>
        <end position="361"/>
    </location>
</feature>
<dbReference type="Ensembl" id="ENSMAMT00000026572.2">
    <property type="protein sequence ID" value="ENSMAMP00000025908.1"/>
    <property type="gene ID" value="ENSMAMG00000017395.2"/>
</dbReference>
<dbReference type="GeneTree" id="ENSGT00940000153123"/>
<evidence type="ECO:0000259" key="6">
    <source>
        <dbReference type="Pfam" id="PF17730"/>
    </source>
</evidence>
<dbReference type="GO" id="GO:0005829">
    <property type="term" value="C:cytosol"/>
    <property type="evidence" value="ECO:0007669"/>
    <property type="project" value="TreeGrafter"/>
</dbReference>
<dbReference type="STRING" id="205130.ENSMAMP00000025908"/>
<name>A0A3Q3MEM0_9TELE</name>
<dbReference type="GeneID" id="113132101"/>
<dbReference type="RefSeq" id="XP_026165712.1">
    <property type="nucleotide sequence ID" value="XM_026309927.2"/>
</dbReference>
<organism evidence="7 8">
    <name type="scientific">Mastacembelus armatus</name>
    <name type="common">zig-zag eel</name>
    <dbReference type="NCBI Taxonomy" id="205130"/>
    <lineage>
        <taxon>Eukaryota</taxon>
        <taxon>Metazoa</taxon>
        <taxon>Chordata</taxon>
        <taxon>Craniata</taxon>
        <taxon>Vertebrata</taxon>
        <taxon>Euteleostomi</taxon>
        <taxon>Actinopterygii</taxon>
        <taxon>Neopterygii</taxon>
        <taxon>Teleostei</taxon>
        <taxon>Neoteleostei</taxon>
        <taxon>Acanthomorphata</taxon>
        <taxon>Anabantaria</taxon>
        <taxon>Synbranchiformes</taxon>
        <taxon>Mastacembelidae</taxon>
        <taxon>Mastacembelus</taxon>
    </lineage>
</organism>
<reference evidence="7" key="1">
    <citation type="submission" date="2025-08" db="UniProtKB">
        <authorList>
            <consortium name="Ensembl"/>
        </authorList>
    </citation>
    <scope>IDENTIFICATION</scope>
</reference>
<dbReference type="InterPro" id="IPR041179">
    <property type="entry name" value="C10orf90_N"/>
</dbReference>
<feature type="domain" description="ALMS motif" evidence="5">
    <location>
        <begin position="436"/>
        <end position="565"/>
    </location>
</feature>
<dbReference type="RefSeq" id="XP_026165710.1">
    <property type="nucleotide sequence ID" value="XM_026309925.2"/>
</dbReference>
<dbReference type="InterPro" id="IPR029299">
    <property type="entry name" value="ALMS_motif"/>
</dbReference>